<evidence type="ECO:0000256" key="1">
    <source>
        <dbReference type="ARBA" id="ARBA00007818"/>
    </source>
</evidence>
<accession>A0A5A8EA09</accession>
<dbReference type="OrthoDB" id="10248838at2759"/>
<dbReference type="Proteomes" id="UP000323011">
    <property type="component" value="Unassembled WGS sequence"/>
</dbReference>
<dbReference type="InterPro" id="IPR008584">
    <property type="entry name" value="CXXC_Zn-binding_euk"/>
</dbReference>
<gene>
    <name evidence="5" type="ORF">FNF27_04430</name>
    <name evidence="4" type="ORF">FNF29_04955</name>
</gene>
<dbReference type="SUPFAM" id="SSF141678">
    <property type="entry name" value="MAL13P1.257-like"/>
    <property type="match status" value="1"/>
</dbReference>
<dbReference type="AlphaFoldDB" id="A0A5A8EA09"/>
<dbReference type="PANTHER" id="PTHR12857:SF0">
    <property type="entry name" value="CXXC MOTIF CONTAINING ZINC BINDING PROTEIN"/>
    <property type="match status" value="1"/>
</dbReference>
<keyword evidence="3" id="KW-0862">Zinc</keyword>
<reference evidence="6 7" key="1">
    <citation type="submission" date="2019-07" db="EMBL/GenBank/DDBJ databases">
        <title>Genomes of Cafeteria roenbergensis.</title>
        <authorList>
            <person name="Fischer M.G."/>
            <person name="Hackl T."/>
            <person name="Roman M."/>
        </authorList>
    </citation>
    <scope>NUCLEOTIDE SEQUENCE [LARGE SCALE GENOMIC DNA]</scope>
    <source>
        <strain evidence="4 7">BVI</strain>
        <strain evidence="5 6">E4-10P</strain>
    </source>
</reference>
<name>A0A5A8EA09_CAFRO</name>
<protein>
    <submittedName>
        <fullName evidence="5">Uncharacterized protein</fullName>
    </submittedName>
</protein>
<evidence type="ECO:0000313" key="4">
    <source>
        <dbReference type="EMBL" id="KAA0150841.1"/>
    </source>
</evidence>
<sequence length="173" mass="18192">MPFFELTLSMAMDGVSKVAFSEGEGWPMMLKCTRCGHVGDKVQRVSSVGEAEMSGSRGVANHVQSCKECRAEFSVNVADAGAGAGTFDETNDESSPALITVIECRGCEPEPASFDGQGFTATSIGGATMDGVLEDGEWADYDVEAECEMALMEVSTAWALCAAPGKGKGRRRA</sequence>
<keyword evidence="7" id="KW-1185">Reference proteome</keyword>
<evidence type="ECO:0000313" key="6">
    <source>
        <dbReference type="Proteomes" id="UP000322899"/>
    </source>
</evidence>
<dbReference type="Proteomes" id="UP000322899">
    <property type="component" value="Unassembled WGS sequence"/>
</dbReference>
<evidence type="ECO:0000256" key="2">
    <source>
        <dbReference type="ARBA" id="ARBA00022723"/>
    </source>
</evidence>
<keyword evidence="2" id="KW-0479">Metal-binding</keyword>
<dbReference type="Pfam" id="PF05907">
    <property type="entry name" value="CXXC_Zn-b_euk"/>
    <property type="match status" value="1"/>
</dbReference>
<proteinExistence type="inferred from homology"/>
<dbReference type="GO" id="GO:0008270">
    <property type="term" value="F:zinc ion binding"/>
    <property type="evidence" value="ECO:0007669"/>
    <property type="project" value="TreeGrafter"/>
</dbReference>
<comment type="caution">
    <text evidence="5">The sequence shown here is derived from an EMBL/GenBank/DDBJ whole genome shotgun (WGS) entry which is preliminary data.</text>
</comment>
<evidence type="ECO:0000313" key="5">
    <source>
        <dbReference type="EMBL" id="KAA0174044.1"/>
    </source>
</evidence>
<dbReference type="EMBL" id="VLTN01000031">
    <property type="protein sequence ID" value="KAA0150841.1"/>
    <property type="molecule type" value="Genomic_DNA"/>
</dbReference>
<evidence type="ECO:0000256" key="3">
    <source>
        <dbReference type="ARBA" id="ARBA00022833"/>
    </source>
</evidence>
<evidence type="ECO:0000313" key="7">
    <source>
        <dbReference type="Proteomes" id="UP000323011"/>
    </source>
</evidence>
<comment type="similarity">
    <text evidence="1">Belongs to the UPF0587 family.</text>
</comment>
<dbReference type="EMBL" id="VLTO01000026">
    <property type="protein sequence ID" value="KAA0174044.1"/>
    <property type="molecule type" value="Genomic_DNA"/>
</dbReference>
<dbReference type="PANTHER" id="PTHR12857">
    <property type="entry name" value="CXXC MOTIF CONTAINING ZINC BINDING PROTEIN"/>
    <property type="match status" value="1"/>
</dbReference>
<organism evidence="5 6">
    <name type="scientific">Cafeteria roenbergensis</name>
    <name type="common">Marine flagellate</name>
    <dbReference type="NCBI Taxonomy" id="33653"/>
    <lineage>
        <taxon>Eukaryota</taxon>
        <taxon>Sar</taxon>
        <taxon>Stramenopiles</taxon>
        <taxon>Bigyra</taxon>
        <taxon>Opalozoa</taxon>
        <taxon>Bicosoecida</taxon>
        <taxon>Cafeteriaceae</taxon>
        <taxon>Cafeteria</taxon>
    </lineage>
</organism>